<dbReference type="RefSeq" id="WP_284267670.1">
    <property type="nucleotide sequence ID" value="NZ_BSOW01000012.1"/>
</dbReference>
<reference evidence="2" key="1">
    <citation type="journal article" date="2019" name="Int. J. Syst. Evol. Microbiol.">
        <title>The Global Catalogue of Microorganisms (GCM) 10K type strain sequencing project: providing services to taxonomists for standard genome sequencing and annotation.</title>
        <authorList>
            <consortium name="The Broad Institute Genomics Platform"/>
            <consortium name="The Broad Institute Genome Sequencing Center for Infectious Disease"/>
            <person name="Wu L."/>
            <person name="Ma J."/>
        </authorList>
    </citation>
    <scope>NUCLEOTIDE SEQUENCE [LARGE SCALE GENOMIC DNA]</scope>
    <source>
        <strain evidence="2">NBRC 102520</strain>
    </source>
</reference>
<organism evidence="1 2">
    <name type="scientific">Bradyrhizobium iriomotense</name>
    <dbReference type="NCBI Taxonomy" id="441950"/>
    <lineage>
        <taxon>Bacteria</taxon>
        <taxon>Pseudomonadati</taxon>
        <taxon>Pseudomonadota</taxon>
        <taxon>Alphaproteobacteria</taxon>
        <taxon>Hyphomicrobiales</taxon>
        <taxon>Nitrobacteraceae</taxon>
        <taxon>Bradyrhizobium</taxon>
    </lineage>
</organism>
<protein>
    <submittedName>
        <fullName evidence="1">Uncharacterized protein</fullName>
    </submittedName>
</protein>
<sequence>MFVGERSVLGCVWTPGSVGSGISMTSYSLIKVGNDYVVQADDKCILKVASRRRAAQLISEATGLLNAAAAVEAPEKTAETASLHRETPKLP</sequence>
<keyword evidence="2" id="KW-1185">Reference proteome</keyword>
<comment type="caution">
    <text evidence="1">The sequence shown here is derived from an EMBL/GenBank/DDBJ whole genome shotgun (WGS) entry which is preliminary data.</text>
</comment>
<proteinExistence type="predicted"/>
<gene>
    <name evidence="1" type="ORF">GCM10007857_37880</name>
</gene>
<evidence type="ECO:0000313" key="1">
    <source>
        <dbReference type="EMBL" id="GLR87077.1"/>
    </source>
</evidence>
<dbReference type="Proteomes" id="UP001156905">
    <property type="component" value="Unassembled WGS sequence"/>
</dbReference>
<evidence type="ECO:0000313" key="2">
    <source>
        <dbReference type="Proteomes" id="UP001156905"/>
    </source>
</evidence>
<dbReference type="EMBL" id="BSOW01000012">
    <property type="protein sequence ID" value="GLR87077.1"/>
    <property type="molecule type" value="Genomic_DNA"/>
</dbReference>
<accession>A0ABQ6B4T5</accession>
<name>A0ABQ6B4T5_9BRAD</name>